<evidence type="ECO:0000313" key="1">
    <source>
        <dbReference type="EMBL" id="GJJ68014.1"/>
    </source>
</evidence>
<name>A0A9P3H0N8_9FUNG</name>
<dbReference type="EMBL" id="BQFW01000001">
    <property type="protein sequence ID" value="GJJ68014.1"/>
    <property type="molecule type" value="Genomic_DNA"/>
</dbReference>
<keyword evidence="2" id="KW-1185">Reference proteome</keyword>
<proteinExistence type="predicted"/>
<accession>A0A9P3H0N8</accession>
<gene>
    <name evidence="1" type="ORF">EMPS_00360</name>
</gene>
<dbReference type="AlphaFoldDB" id="A0A9P3H0N8"/>
<organism evidence="1 2">
    <name type="scientific">Entomortierella parvispora</name>
    <dbReference type="NCBI Taxonomy" id="205924"/>
    <lineage>
        <taxon>Eukaryota</taxon>
        <taxon>Fungi</taxon>
        <taxon>Fungi incertae sedis</taxon>
        <taxon>Mucoromycota</taxon>
        <taxon>Mortierellomycotina</taxon>
        <taxon>Mortierellomycetes</taxon>
        <taxon>Mortierellales</taxon>
        <taxon>Mortierellaceae</taxon>
        <taxon>Entomortierella</taxon>
    </lineage>
</organism>
<dbReference type="Proteomes" id="UP000827284">
    <property type="component" value="Unassembled WGS sequence"/>
</dbReference>
<reference evidence="1" key="1">
    <citation type="submission" date="2021-11" db="EMBL/GenBank/DDBJ databases">
        <authorList>
            <person name="Herlambang A."/>
            <person name="Guo Y."/>
            <person name="Takashima Y."/>
            <person name="Nishizawa T."/>
        </authorList>
    </citation>
    <scope>NUCLEOTIDE SEQUENCE</scope>
    <source>
        <strain evidence="1">E1425</strain>
    </source>
</reference>
<comment type="caution">
    <text evidence="1">The sequence shown here is derived from an EMBL/GenBank/DDBJ whole genome shotgun (WGS) entry which is preliminary data.</text>
</comment>
<dbReference type="SUPFAM" id="SSF52047">
    <property type="entry name" value="RNI-like"/>
    <property type="match status" value="1"/>
</dbReference>
<dbReference type="InterPro" id="IPR032675">
    <property type="entry name" value="LRR_dom_sf"/>
</dbReference>
<dbReference type="Gene3D" id="3.80.10.10">
    <property type="entry name" value="Ribonuclease Inhibitor"/>
    <property type="match status" value="1"/>
</dbReference>
<sequence length="637" mass="72665">MSIVLDTPPPKSKTLLVECMDHVLSYLRYNQLPTLVSLLRVNSTLFHLTIPVLYKNPFLIVRQHRTWSPQEKEARFVLLLKLFLFELDLALRDQLPPILEEEEDEEWNEAEDGYLNHQQNQHKPNEPLADQRDIKKSTPVLLRGEGGSRKYFYHYRNHDHSFLAQHAISAMFGSRINYLGALHLPSLYKAAAATTKVNRNGNTINTKMIQQKEDTDRSILSILDQLFIIHCDYRPLSICMSVLRVHQFRYALPFLSTLQGLDIQHIESISDEGDENLNTLVDWIQTHDRTFGTLRELSLGGSTEFDMFDLGTSKALVRIPQAFRKLTVLDTRSWSVGWSMIDQVTVEGLERLAMDYGEGRNSLNGPSLFTRCRALKVLDIFVPGLNTFKAVADLYKRQVLGIEVASLNSEGTMEAQPSGRWTEPPCLPPVERLYISGSHAPLKNALEDAAIGLSQTLRVLKATSTGRHNVQESTLSFGEPLFQLHMPFLHELQLQWDIALEFRFELLQCCPNLTTLRLLVNGLDSCGRPNNPLDPILGLRKLQVLQLMGRWPLTKEFVDQIPMQLTGLKILDLERCFGVGLNEVMEAVQSMEFLWRVGWILGEEFSEDEQLESFLALWKQKAPQIRVGAIGFSEFLT</sequence>
<dbReference type="OrthoDB" id="2350533at2759"/>
<protein>
    <submittedName>
        <fullName evidence="1">Uncharacterized protein</fullName>
    </submittedName>
</protein>
<evidence type="ECO:0000313" key="2">
    <source>
        <dbReference type="Proteomes" id="UP000827284"/>
    </source>
</evidence>
<reference evidence="1" key="2">
    <citation type="journal article" date="2022" name="Microbiol. Resour. Announc.">
        <title>Whole-Genome Sequence of Entomortierella parvispora E1425, a Mucoromycotan Fungus Associated with Burkholderiaceae-Related Endosymbiotic Bacteria.</title>
        <authorList>
            <person name="Herlambang A."/>
            <person name="Guo Y."/>
            <person name="Takashima Y."/>
            <person name="Narisawa K."/>
            <person name="Ohta H."/>
            <person name="Nishizawa T."/>
        </authorList>
    </citation>
    <scope>NUCLEOTIDE SEQUENCE</scope>
    <source>
        <strain evidence="1">E1425</strain>
    </source>
</reference>